<evidence type="ECO:0000313" key="1">
    <source>
        <dbReference type="EMBL" id="ETW12815.1"/>
    </source>
</evidence>
<comment type="caution">
    <text evidence="1">The sequence shown here is derived from an EMBL/GenBank/DDBJ whole genome shotgun (WGS) entry which is preliminary data.</text>
</comment>
<dbReference type="EMBL" id="AQQW01000005">
    <property type="protein sequence ID" value="ETW12815.1"/>
    <property type="molecule type" value="Genomic_DNA"/>
</dbReference>
<proteinExistence type="predicted"/>
<sequence length="92" mass="9843">MEFAMRVKQSPVDWRECQFVSIANAARIAGREPGWAREAIAAGHLEAVRLPTGGPAVVTVASLRLFLDAAREAAPVHQGERGPSLRVVASNP</sequence>
<accession>W4HLF6</accession>
<organism evidence="1 2">
    <name type="scientific">Roseivivax marinus</name>
    <dbReference type="NCBI Taxonomy" id="1379903"/>
    <lineage>
        <taxon>Bacteria</taxon>
        <taxon>Pseudomonadati</taxon>
        <taxon>Pseudomonadota</taxon>
        <taxon>Alphaproteobacteria</taxon>
        <taxon>Rhodobacterales</taxon>
        <taxon>Roseobacteraceae</taxon>
        <taxon>Roseivivax</taxon>
    </lineage>
</organism>
<reference evidence="1 2" key="1">
    <citation type="journal article" date="2014" name="Antonie Van Leeuwenhoek">
        <title>Roseivivax atlanticus sp. nov., isolated from surface seawater of the Atlantic Ocean.</title>
        <authorList>
            <person name="Li G."/>
            <person name="Lai Q."/>
            <person name="Liu X."/>
            <person name="Sun F."/>
            <person name="Shao Z."/>
        </authorList>
    </citation>
    <scope>NUCLEOTIDE SEQUENCE [LARGE SCALE GENOMIC DNA]</scope>
    <source>
        <strain evidence="1 2">22II-s10s</strain>
    </source>
</reference>
<protein>
    <recommendedName>
        <fullName evidence="3">Helix-turn-helix domain-containing protein</fullName>
    </recommendedName>
</protein>
<dbReference type="Proteomes" id="UP000019063">
    <property type="component" value="Unassembled WGS sequence"/>
</dbReference>
<dbReference type="AlphaFoldDB" id="W4HLF6"/>
<keyword evidence="2" id="KW-1185">Reference proteome</keyword>
<gene>
    <name evidence="1" type="ORF">ATO8_09738</name>
</gene>
<evidence type="ECO:0008006" key="3">
    <source>
        <dbReference type="Google" id="ProtNLM"/>
    </source>
</evidence>
<name>W4HLF6_9RHOB</name>
<evidence type="ECO:0000313" key="2">
    <source>
        <dbReference type="Proteomes" id="UP000019063"/>
    </source>
</evidence>
<dbReference type="STRING" id="1379903.ATO8_09738"/>